<feature type="signal peptide" evidence="10">
    <location>
        <begin position="1"/>
        <end position="23"/>
    </location>
</feature>
<dbReference type="InterPro" id="IPR010536">
    <property type="entry name" value="RGM_N"/>
</dbReference>
<keyword evidence="3" id="KW-1003">Cell membrane</keyword>
<proteinExistence type="inferred from homology"/>
<dbReference type="GO" id="GO:0015026">
    <property type="term" value="F:coreceptor activity"/>
    <property type="evidence" value="ECO:0007669"/>
    <property type="project" value="TreeGrafter"/>
</dbReference>
<evidence type="ECO:0000313" key="13">
    <source>
        <dbReference type="EMBL" id="OXA51415.1"/>
    </source>
</evidence>
<evidence type="ECO:0000256" key="5">
    <source>
        <dbReference type="ARBA" id="ARBA00022729"/>
    </source>
</evidence>
<feature type="domain" description="Repulsive guidance molecule N-terminal" evidence="12">
    <location>
        <begin position="27"/>
        <end position="91"/>
    </location>
</feature>
<keyword evidence="14" id="KW-1185">Reference proteome</keyword>
<dbReference type="GO" id="GO:0005886">
    <property type="term" value="C:plasma membrane"/>
    <property type="evidence" value="ECO:0007669"/>
    <property type="project" value="UniProtKB-SubCell"/>
</dbReference>
<reference evidence="13 14" key="1">
    <citation type="submission" date="2015-12" db="EMBL/GenBank/DDBJ databases">
        <title>The genome of Folsomia candida.</title>
        <authorList>
            <person name="Faddeeva A."/>
            <person name="Derks M.F."/>
            <person name="Anvar Y."/>
            <person name="Smit S."/>
            <person name="Van Straalen N."/>
            <person name="Roelofs D."/>
        </authorList>
    </citation>
    <scope>NUCLEOTIDE SEQUENCE [LARGE SCALE GENOMIC DNA]</scope>
    <source>
        <strain evidence="13 14">VU population</strain>
        <tissue evidence="13">Whole body</tissue>
    </source>
</reference>
<dbReference type="AlphaFoldDB" id="A0A226E0Y8"/>
<feature type="compositionally biased region" description="Low complexity" evidence="9">
    <location>
        <begin position="337"/>
        <end position="361"/>
    </location>
</feature>
<dbReference type="Pfam" id="PF06534">
    <property type="entry name" value="RGM_C"/>
    <property type="match status" value="1"/>
</dbReference>
<evidence type="ECO:0000259" key="12">
    <source>
        <dbReference type="Pfam" id="PF06535"/>
    </source>
</evidence>
<dbReference type="PANTHER" id="PTHR31428">
    <property type="entry name" value="RGM DOMAIN FAMILY MEMBER DRAG-1"/>
    <property type="match status" value="1"/>
</dbReference>
<evidence type="ECO:0000256" key="10">
    <source>
        <dbReference type="SAM" id="SignalP"/>
    </source>
</evidence>
<comment type="caution">
    <text evidence="13">The sequence shown here is derived from an EMBL/GenBank/DDBJ whole genome shotgun (WGS) entry which is preliminary data.</text>
</comment>
<evidence type="ECO:0000256" key="3">
    <source>
        <dbReference type="ARBA" id="ARBA00022475"/>
    </source>
</evidence>
<name>A0A226E0Y8_FOLCA</name>
<evidence type="ECO:0000259" key="11">
    <source>
        <dbReference type="Pfam" id="PF06534"/>
    </source>
</evidence>
<dbReference type="Gene3D" id="3.40.1000.10">
    <property type="entry name" value="Mog1/PsbP, alpha/beta/alpha sandwich"/>
    <property type="match status" value="1"/>
</dbReference>
<dbReference type="Proteomes" id="UP000198287">
    <property type="component" value="Unassembled WGS sequence"/>
</dbReference>
<evidence type="ECO:0000256" key="7">
    <source>
        <dbReference type="ARBA" id="ARBA00023180"/>
    </source>
</evidence>
<sequence length="520" mass="56336">MKLFLSHLVTIITILVSAIPGKSEHVCDFDRNCLQIYNNMKSVYEEVPSDLTTLCALSHDLGGCMKKASRKCRGDLNYHFFEKLVRDLNTNTGVVKNCAGGMVKGSEENSSNGSSQTSMSSHHEISHHNHHGRNRERARGRINQALDHCAPKVDAPLAGCGLYGLTNLKSFSESLNYTDINYCSLAGAWNLIDTPELSVQITNKGGLSPLPKDITATTLVTVIIKNSECSERKLYQATFDEVPGMFSDGSTTSGNVFIETVTESEHSKIHLPYLSTTIDVIKVLDKIPIPSLAVTIKMPQASAQGFMSEPKRLRGLPLCFYGCPRTATMRPKPLAESSSLSTKSGATSTSSSSSSTNNNNNYYKSKCPNPEVGKGSVDDYELPQADGAPSSVHPSSPASKPQRRRSEDTEFSGSLSAEFLSQSSSFANTDFGGQRSQRSHSSNTAVICASLNSVHAVLLDTVVVGVKLKFPGDGNFIDLYNSQDSNFVSFSSALTSQSSPVSKFHCVFVYLTATLIFAWS</sequence>
<dbReference type="GO" id="GO:0098552">
    <property type="term" value="C:side of membrane"/>
    <property type="evidence" value="ECO:0007669"/>
    <property type="project" value="UniProtKB-KW"/>
</dbReference>
<feature type="compositionally biased region" description="Low complexity" evidence="9">
    <location>
        <begin position="108"/>
        <end position="120"/>
    </location>
</feature>
<feature type="chain" id="PRO_5013370769" evidence="10">
    <location>
        <begin position="24"/>
        <end position="520"/>
    </location>
</feature>
<keyword evidence="8" id="KW-0449">Lipoprotein</keyword>
<feature type="region of interest" description="Disordered" evidence="9">
    <location>
        <begin position="331"/>
        <end position="412"/>
    </location>
</feature>
<keyword evidence="7" id="KW-0325">Glycoprotein</keyword>
<feature type="compositionally biased region" description="Low complexity" evidence="9">
    <location>
        <begin position="389"/>
        <end position="400"/>
    </location>
</feature>
<evidence type="ECO:0000256" key="2">
    <source>
        <dbReference type="ARBA" id="ARBA00005321"/>
    </source>
</evidence>
<comment type="similarity">
    <text evidence="2">Belongs to the repulsive guidance molecule (RGM) family.</text>
</comment>
<keyword evidence="5 10" id="KW-0732">Signal</keyword>
<feature type="region of interest" description="Disordered" evidence="9">
    <location>
        <begin position="103"/>
        <end position="136"/>
    </location>
</feature>
<evidence type="ECO:0000313" key="14">
    <source>
        <dbReference type="Proteomes" id="UP000198287"/>
    </source>
</evidence>
<evidence type="ECO:0000256" key="8">
    <source>
        <dbReference type="ARBA" id="ARBA00023288"/>
    </source>
</evidence>
<dbReference type="InterPro" id="IPR040287">
    <property type="entry name" value="RGM"/>
</dbReference>
<keyword evidence="6" id="KW-0472">Membrane</keyword>
<gene>
    <name evidence="13" type="ORF">Fcan01_13425</name>
</gene>
<dbReference type="InterPro" id="IPR009496">
    <property type="entry name" value="RGM_C"/>
</dbReference>
<dbReference type="Pfam" id="PF06535">
    <property type="entry name" value="RGM_N"/>
    <property type="match status" value="1"/>
</dbReference>
<evidence type="ECO:0000256" key="1">
    <source>
        <dbReference type="ARBA" id="ARBA00004609"/>
    </source>
</evidence>
<evidence type="ECO:0000256" key="4">
    <source>
        <dbReference type="ARBA" id="ARBA00022622"/>
    </source>
</evidence>
<dbReference type="OrthoDB" id="10013795at2759"/>
<comment type="subcellular location">
    <subcellularLocation>
        <location evidence="1">Cell membrane</location>
        <topology evidence="1">Lipid-anchor</topology>
        <topology evidence="1">GPI-anchor</topology>
    </subcellularLocation>
</comment>
<evidence type="ECO:0000256" key="6">
    <source>
        <dbReference type="ARBA" id="ARBA00023136"/>
    </source>
</evidence>
<dbReference type="PANTHER" id="PTHR31428:SF6">
    <property type="entry name" value="REPULSIVE GUIDANCE MOLECULE B HOMOLOG DRAG-1"/>
    <property type="match status" value="1"/>
</dbReference>
<dbReference type="STRING" id="158441.A0A226E0Y8"/>
<protein>
    <submittedName>
        <fullName evidence="13">Repulsive guidance molecule A</fullName>
    </submittedName>
</protein>
<dbReference type="GO" id="GO:0030509">
    <property type="term" value="P:BMP signaling pathway"/>
    <property type="evidence" value="ECO:0007669"/>
    <property type="project" value="TreeGrafter"/>
</dbReference>
<keyword evidence="4" id="KW-0336">GPI-anchor</keyword>
<feature type="domain" description="Repulsive guidance molecule C-terminal" evidence="11">
    <location>
        <begin position="160"/>
        <end position="352"/>
    </location>
</feature>
<organism evidence="13 14">
    <name type="scientific">Folsomia candida</name>
    <name type="common">Springtail</name>
    <dbReference type="NCBI Taxonomy" id="158441"/>
    <lineage>
        <taxon>Eukaryota</taxon>
        <taxon>Metazoa</taxon>
        <taxon>Ecdysozoa</taxon>
        <taxon>Arthropoda</taxon>
        <taxon>Hexapoda</taxon>
        <taxon>Collembola</taxon>
        <taxon>Entomobryomorpha</taxon>
        <taxon>Isotomoidea</taxon>
        <taxon>Isotomidae</taxon>
        <taxon>Proisotominae</taxon>
        <taxon>Folsomia</taxon>
    </lineage>
</organism>
<dbReference type="EMBL" id="LNIX01000007">
    <property type="protein sequence ID" value="OXA51415.1"/>
    <property type="molecule type" value="Genomic_DNA"/>
</dbReference>
<accession>A0A226E0Y8</accession>
<evidence type="ECO:0000256" key="9">
    <source>
        <dbReference type="SAM" id="MobiDB-lite"/>
    </source>
</evidence>